<reference evidence="1 2" key="1">
    <citation type="journal article" date="2020" name="Phytopathology">
        <title>Genome Sequence Resources of Colletotrichum truncatum, C. plurivorum, C. musicola, and C. sojae: Four Species Pathogenic to Soybean (Glycine max).</title>
        <authorList>
            <person name="Rogerio F."/>
            <person name="Boufleur T.R."/>
            <person name="Ciampi-Guillardi M."/>
            <person name="Sukno S.A."/>
            <person name="Thon M.R."/>
            <person name="Massola Junior N.S."/>
            <person name="Baroncelli R."/>
        </authorList>
    </citation>
    <scope>NUCLEOTIDE SEQUENCE [LARGE SCALE GENOMIC DNA]</scope>
    <source>
        <strain evidence="1 2">CMES1059</strain>
    </source>
</reference>
<comment type="caution">
    <text evidence="1">The sequence shown here is derived from an EMBL/GenBank/DDBJ whole genome shotgun (WGS) entry which is preliminary data.</text>
</comment>
<dbReference type="Proteomes" id="UP000805649">
    <property type="component" value="Unassembled WGS sequence"/>
</dbReference>
<protein>
    <submittedName>
        <fullName evidence="1">Uncharacterized protein</fullName>
    </submittedName>
</protein>
<organism evidence="1 2">
    <name type="scientific">Colletotrichum truncatum</name>
    <name type="common">Anthracnose fungus</name>
    <name type="synonym">Colletotrichum capsici</name>
    <dbReference type="NCBI Taxonomy" id="5467"/>
    <lineage>
        <taxon>Eukaryota</taxon>
        <taxon>Fungi</taxon>
        <taxon>Dikarya</taxon>
        <taxon>Ascomycota</taxon>
        <taxon>Pezizomycotina</taxon>
        <taxon>Sordariomycetes</taxon>
        <taxon>Hypocreomycetidae</taxon>
        <taxon>Glomerellales</taxon>
        <taxon>Glomerellaceae</taxon>
        <taxon>Colletotrichum</taxon>
        <taxon>Colletotrichum truncatum species complex</taxon>
    </lineage>
</organism>
<proteinExistence type="predicted"/>
<sequence>MSKNSWAQSDEKASDRLPGDAPQGQVYDDSYTTTKSEAVPVTKDDADIEDPVDPATADSDKQLDRDEREAIDKSNVVKEKTRHAKPANGTYQEPNDDDLGLTQ</sequence>
<gene>
    <name evidence="1" type="ORF">CTRU02_205193</name>
</gene>
<keyword evidence="2" id="KW-1185">Reference proteome</keyword>
<evidence type="ECO:0000313" key="1">
    <source>
        <dbReference type="EMBL" id="KAL0938583.1"/>
    </source>
</evidence>
<accession>A0ACC3Z3B6</accession>
<evidence type="ECO:0000313" key="2">
    <source>
        <dbReference type="Proteomes" id="UP000805649"/>
    </source>
</evidence>
<name>A0ACC3Z3B6_COLTU</name>
<dbReference type="EMBL" id="VUJX02000003">
    <property type="protein sequence ID" value="KAL0938583.1"/>
    <property type="molecule type" value="Genomic_DNA"/>
</dbReference>